<dbReference type="Pfam" id="PF00027">
    <property type="entry name" value="cNMP_binding"/>
    <property type="match status" value="1"/>
</dbReference>
<dbReference type="EMBL" id="CAJZBQ010000022">
    <property type="protein sequence ID" value="CAG9319374.1"/>
    <property type="molecule type" value="Genomic_DNA"/>
</dbReference>
<evidence type="ECO:0000313" key="2">
    <source>
        <dbReference type="EMBL" id="CAG9319374.1"/>
    </source>
</evidence>
<reference evidence="2" key="1">
    <citation type="submission" date="2021-09" db="EMBL/GenBank/DDBJ databases">
        <authorList>
            <consortium name="AG Swart"/>
            <person name="Singh M."/>
            <person name="Singh A."/>
            <person name="Seah K."/>
            <person name="Emmerich C."/>
        </authorList>
    </citation>
    <scope>NUCLEOTIDE SEQUENCE</scope>
    <source>
        <strain evidence="2">ATCC30299</strain>
    </source>
</reference>
<organism evidence="2 3">
    <name type="scientific">Blepharisma stoltei</name>
    <dbReference type="NCBI Taxonomy" id="1481888"/>
    <lineage>
        <taxon>Eukaryota</taxon>
        <taxon>Sar</taxon>
        <taxon>Alveolata</taxon>
        <taxon>Ciliophora</taxon>
        <taxon>Postciliodesmatophora</taxon>
        <taxon>Heterotrichea</taxon>
        <taxon>Heterotrichida</taxon>
        <taxon>Blepharismidae</taxon>
        <taxon>Blepharisma</taxon>
    </lineage>
</organism>
<sequence length="387" mass="44570">MQYSVIGDRKSALLHLLHIPPQERSYQDLCDLSNLISDIKIFQDFKYTLKLKNLCKHLLLVSYGTKETIFREGDDGEAFYYIISGKVIHYVSSSKNGKTKLISVAESKEGDSFGELGLLYGIKRSSSAITNTPVEAMVLTKENYDKETKGDDLEIQTKAIHFFQKHKLLQSIPQQLLIDIAKKCKKPIEFKTSDLIVKQGFKSDAIFFIIKGAVKLMRRIDFKKIPNLYSILSPSQPNDADYQEQNIETKLVEIQNLSKGDSIADYEVLRNLPCSCTAIATMPTKVYKVSMQDLKLLDSTDFQNLVNFTESLPDDNEIRKIYIHTEKWNSYKHSYVNSIKFEKKYKNNFNFRMEPIKSFKSRSITPENIFSKPLSHIKLSPIYKTMF</sequence>
<dbReference type="PANTHER" id="PTHR23011:SF28">
    <property type="entry name" value="CYCLIC NUCLEOTIDE-BINDING DOMAIN CONTAINING PROTEIN"/>
    <property type="match status" value="1"/>
</dbReference>
<dbReference type="PRINTS" id="PR00103">
    <property type="entry name" value="CAMPKINASE"/>
</dbReference>
<dbReference type="InterPro" id="IPR018490">
    <property type="entry name" value="cNMP-bd_dom_sf"/>
</dbReference>
<dbReference type="PANTHER" id="PTHR23011">
    <property type="entry name" value="CYCLIC NUCLEOTIDE-BINDING DOMAIN CONTAINING PROTEIN"/>
    <property type="match status" value="1"/>
</dbReference>
<dbReference type="Proteomes" id="UP001162131">
    <property type="component" value="Unassembled WGS sequence"/>
</dbReference>
<feature type="domain" description="Cyclic nucleotide-binding" evidence="1">
    <location>
        <begin position="168"/>
        <end position="297"/>
    </location>
</feature>
<dbReference type="InterPro" id="IPR014710">
    <property type="entry name" value="RmlC-like_jellyroll"/>
</dbReference>
<dbReference type="Gene3D" id="2.60.120.10">
    <property type="entry name" value="Jelly Rolls"/>
    <property type="match status" value="2"/>
</dbReference>
<accession>A0AAU9J1Y0</accession>
<comment type="caution">
    <text evidence="2">The sequence shown here is derived from an EMBL/GenBank/DDBJ whole genome shotgun (WGS) entry which is preliminary data.</text>
</comment>
<evidence type="ECO:0000259" key="1">
    <source>
        <dbReference type="PROSITE" id="PS50042"/>
    </source>
</evidence>
<evidence type="ECO:0000313" key="3">
    <source>
        <dbReference type="Proteomes" id="UP001162131"/>
    </source>
</evidence>
<dbReference type="CDD" id="cd00038">
    <property type="entry name" value="CAP_ED"/>
    <property type="match status" value="2"/>
</dbReference>
<dbReference type="PROSITE" id="PS50042">
    <property type="entry name" value="CNMP_BINDING_3"/>
    <property type="match status" value="2"/>
</dbReference>
<dbReference type="InterPro" id="IPR000595">
    <property type="entry name" value="cNMP-bd_dom"/>
</dbReference>
<proteinExistence type="predicted"/>
<keyword evidence="3" id="KW-1185">Reference proteome</keyword>
<dbReference type="SUPFAM" id="SSF51206">
    <property type="entry name" value="cAMP-binding domain-like"/>
    <property type="match status" value="2"/>
</dbReference>
<gene>
    <name evidence="2" type="ORF">BSTOLATCC_MIC23582</name>
</gene>
<feature type="domain" description="Cyclic nucleotide-binding" evidence="1">
    <location>
        <begin position="51"/>
        <end position="146"/>
    </location>
</feature>
<dbReference type="SMART" id="SM00100">
    <property type="entry name" value="cNMP"/>
    <property type="match status" value="2"/>
</dbReference>
<name>A0AAU9J1Y0_9CILI</name>
<protein>
    <recommendedName>
        <fullName evidence="1">Cyclic nucleotide-binding domain-containing protein</fullName>
    </recommendedName>
</protein>
<dbReference type="AlphaFoldDB" id="A0AAU9J1Y0"/>